<evidence type="ECO:0000313" key="3">
    <source>
        <dbReference type="Proteomes" id="UP000307440"/>
    </source>
</evidence>
<dbReference type="EMBL" id="ML210166">
    <property type="protein sequence ID" value="TFK27229.1"/>
    <property type="molecule type" value="Genomic_DNA"/>
</dbReference>
<reference evidence="2 3" key="1">
    <citation type="journal article" date="2019" name="Nat. Ecol. Evol.">
        <title>Megaphylogeny resolves global patterns of mushroom evolution.</title>
        <authorList>
            <person name="Varga T."/>
            <person name="Krizsan K."/>
            <person name="Foldi C."/>
            <person name="Dima B."/>
            <person name="Sanchez-Garcia M."/>
            <person name="Sanchez-Ramirez S."/>
            <person name="Szollosi G.J."/>
            <person name="Szarkandi J.G."/>
            <person name="Papp V."/>
            <person name="Albert L."/>
            <person name="Andreopoulos W."/>
            <person name="Angelini C."/>
            <person name="Antonin V."/>
            <person name="Barry K.W."/>
            <person name="Bougher N.L."/>
            <person name="Buchanan P."/>
            <person name="Buyck B."/>
            <person name="Bense V."/>
            <person name="Catcheside P."/>
            <person name="Chovatia M."/>
            <person name="Cooper J."/>
            <person name="Damon W."/>
            <person name="Desjardin D."/>
            <person name="Finy P."/>
            <person name="Geml J."/>
            <person name="Haridas S."/>
            <person name="Hughes K."/>
            <person name="Justo A."/>
            <person name="Karasinski D."/>
            <person name="Kautmanova I."/>
            <person name="Kiss B."/>
            <person name="Kocsube S."/>
            <person name="Kotiranta H."/>
            <person name="LaButti K.M."/>
            <person name="Lechner B.E."/>
            <person name="Liimatainen K."/>
            <person name="Lipzen A."/>
            <person name="Lukacs Z."/>
            <person name="Mihaltcheva S."/>
            <person name="Morgado L.N."/>
            <person name="Niskanen T."/>
            <person name="Noordeloos M.E."/>
            <person name="Ohm R.A."/>
            <person name="Ortiz-Santana B."/>
            <person name="Ovrebo C."/>
            <person name="Racz N."/>
            <person name="Riley R."/>
            <person name="Savchenko A."/>
            <person name="Shiryaev A."/>
            <person name="Soop K."/>
            <person name="Spirin V."/>
            <person name="Szebenyi C."/>
            <person name="Tomsovsky M."/>
            <person name="Tulloss R.E."/>
            <person name="Uehling J."/>
            <person name="Grigoriev I.V."/>
            <person name="Vagvolgyi C."/>
            <person name="Papp T."/>
            <person name="Martin F.M."/>
            <person name="Miettinen O."/>
            <person name="Hibbett D.S."/>
            <person name="Nagy L.G."/>
        </authorList>
    </citation>
    <scope>NUCLEOTIDE SEQUENCE [LARGE SCALE GENOMIC DNA]</scope>
    <source>
        <strain evidence="2 3">CBS 121175</strain>
    </source>
</reference>
<evidence type="ECO:0000313" key="2">
    <source>
        <dbReference type="EMBL" id="TFK27229.1"/>
    </source>
</evidence>
<dbReference type="AlphaFoldDB" id="A0A5C3L2I4"/>
<organism evidence="2 3">
    <name type="scientific">Coprinopsis marcescibilis</name>
    <name type="common">Agaric fungus</name>
    <name type="synonym">Psathyrella marcescibilis</name>
    <dbReference type="NCBI Taxonomy" id="230819"/>
    <lineage>
        <taxon>Eukaryota</taxon>
        <taxon>Fungi</taxon>
        <taxon>Dikarya</taxon>
        <taxon>Basidiomycota</taxon>
        <taxon>Agaricomycotina</taxon>
        <taxon>Agaricomycetes</taxon>
        <taxon>Agaricomycetidae</taxon>
        <taxon>Agaricales</taxon>
        <taxon>Agaricineae</taxon>
        <taxon>Psathyrellaceae</taxon>
        <taxon>Coprinopsis</taxon>
    </lineage>
</organism>
<dbReference type="OrthoDB" id="2999415at2759"/>
<dbReference type="Proteomes" id="UP000307440">
    <property type="component" value="Unassembled WGS sequence"/>
</dbReference>
<protein>
    <submittedName>
        <fullName evidence="2">Uncharacterized protein</fullName>
    </submittedName>
</protein>
<keyword evidence="3" id="KW-1185">Reference proteome</keyword>
<accession>A0A5C3L2I4</accession>
<gene>
    <name evidence="2" type="ORF">FA15DRAFT_586672</name>
</gene>
<sequence length="310" mass="34494">MGPSTPPLANHDKRHVSGYSTRPQLPNELLHAILGRSIADGLHTLCTRDDTSWEMNMLVTFHCVSFSFRAVSREIVSKGFNIPFYDVDDDETSYLRTTRKISSCLHQLGVQQRHSKGSFTTGHHFSETMADCYVSPLFLSYGLYINGLSLRTSALSSNAQRFLKIQPDVVSTLGEASDLCKQVNPRHIADHLAMCVEGELESARSGLALVEAFDYLAERIIMLNVFQSSASTFGGGPIAAVHELLNRTLSKIEEFSDENSQLFEASSLLKATQLPGISRALDLADACDLKEDRYRLAERCDSISRKWKDI</sequence>
<proteinExistence type="predicted"/>
<feature type="region of interest" description="Disordered" evidence="1">
    <location>
        <begin position="1"/>
        <end position="21"/>
    </location>
</feature>
<evidence type="ECO:0000256" key="1">
    <source>
        <dbReference type="SAM" id="MobiDB-lite"/>
    </source>
</evidence>
<name>A0A5C3L2I4_COPMA</name>